<name>A0A1I0QUX5_9FIRM</name>
<protein>
    <submittedName>
        <fullName evidence="1">Uncharacterized protein</fullName>
    </submittedName>
</protein>
<keyword evidence="2" id="KW-1185">Reference proteome</keyword>
<dbReference type="RefSeq" id="WP_092454524.1">
    <property type="nucleotide sequence ID" value="NZ_FOJI01000009.1"/>
</dbReference>
<gene>
    <name evidence="1" type="ORF">SAMN05421659_109150</name>
</gene>
<organism evidence="1 2">
    <name type="scientific">[Clostridium] fimetarium</name>
    <dbReference type="NCBI Taxonomy" id="99656"/>
    <lineage>
        <taxon>Bacteria</taxon>
        <taxon>Bacillati</taxon>
        <taxon>Bacillota</taxon>
        <taxon>Clostridia</taxon>
        <taxon>Lachnospirales</taxon>
        <taxon>Lachnospiraceae</taxon>
    </lineage>
</organism>
<accession>A0A1I0QUX5</accession>
<dbReference type="Proteomes" id="UP000199701">
    <property type="component" value="Unassembled WGS sequence"/>
</dbReference>
<dbReference type="EMBL" id="FOJI01000009">
    <property type="protein sequence ID" value="SEW31459.1"/>
    <property type="molecule type" value="Genomic_DNA"/>
</dbReference>
<dbReference type="AlphaFoldDB" id="A0A1I0QUX5"/>
<dbReference type="STRING" id="99656.SAMN05421659_109150"/>
<evidence type="ECO:0000313" key="2">
    <source>
        <dbReference type="Proteomes" id="UP000199701"/>
    </source>
</evidence>
<sequence length="81" mass="9298">MSKYGEGLGIELVKAVNKGELLEPVTTKKIREYCEVKNWKPSNSYINVYLANTAAENHSPTYKKYFEKVADGEYAVTKEYR</sequence>
<reference evidence="1 2" key="1">
    <citation type="submission" date="2016-10" db="EMBL/GenBank/DDBJ databases">
        <authorList>
            <person name="de Groot N.N."/>
        </authorList>
    </citation>
    <scope>NUCLEOTIDE SEQUENCE [LARGE SCALE GENOMIC DNA]</scope>
    <source>
        <strain evidence="1 2">DSM 9179</strain>
    </source>
</reference>
<evidence type="ECO:0000313" key="1">
    <source>
        <dbReference type="EMBL" id="SEW31459.1"/>
    </source>
</evidence>
<proteinExistence type="predicted"/>
<dbReference type="OrthoDB" id="9779761at2"/>